<dbReference type="GeneID" id="78401016"/>
<protein>
    <submittedName>
        <fullName evidence="1">Uncharacterized protein</fullName>
    </submittedName>
</protein>
<sequence length="162" mass="18535">MPITNLNNKHLSTDKIKQAQTAIEQLALAVKEIDINLTSNERQKYGSINEKNKLIVHKVYDYFQNQPQLSSPEVNWIEFAKDYTSRQNLEVLISQLENITTQLRNAKILHDFDNYQAALTDYAYTTYKASTSVSGYETKRNEISQFFAKKKGGSTSTSPDTM</sequence>
<name>A0A7H9DR74_9FLAO</name>
<dbReference type="KEGG" id="efal:FH779_06085"/>
<dbReference type="RefSeq" id="WP_180906383.1">
    <property type="nucleotide sequence ID" value="NZ_CP040908.1"/>
</dbReference>
<proteinExistence type="predicted"/>
<evidence type="ECO:0000313" key="1">
    <source>
        <dbReference type="EMBL" id="QLL57672.1"/>
    </source>
</evidence>
<organism evidence="1 2">
    <name type="scientific">Empedobacter falsenii</name>
    <dbReference type="NCBI Taxonomy" id="343874"/>
    <lineage>
        <taxon>Bacteria</taxon>
        <taxon>Pseudomonadati</taxon>
        <taxon>Bacteroidota</taxon>
        <taxon>Flavobacteriia</taxon>
        <taxon>Flavobacteriales</taxon>
        <taxon>Weeksellaceae</taxon>
        <taxon>Empedobacter</taxon>
    </lineage>
</organism>
<dbReference type="Proteomes" id="UP000510643">
    <property type="component" value="Chromosome"/>
</dbReference>
<dbReference type="AlphaFoldDB" id="A0A7H9DR74"/>
<reference evidence="1 2" key="1">
    <citation type="submission" date="2019-06" db="EMBL/GenBank/DDBJ databases">
        <title>Emergence of pandrug resistant Empedobacter falsenii in China.</title>
        <authorList>
            <person name="Dong N."/>
            <person name="Chen S."/>
            <person name="Zhang R."/>
        </authorList>
    </citation>
    <scope>NUCLEOTIDE SEQUENCE [LARGE SCALE GENOMIC DNA]</scope>
    <source>
        <strain evidence="1 2">1681-1</strain>
    </source>
</reference>
<accession>A0A7H9DR74</accession>
<evidence type="ECO:0000313" key="2">
    <source>
        <dbReference type="Proteomes" id="UP000510643"/>
    </source>
</evidence>
<keyword evidence="2" id="KW-1185">Reference proteome</keyword>
<gene>
    <name evidence="1" type="ORF">FH779_06085</name>
</gene>
<dbReference type="EMBL" id="CP040908">
    <property type="protein sequence ID" value="QLL57672.1"/>
    <property type="molecule type" value="Genomic_DNA"/>
</dbReference>